<evidence type="ECO:0000256" key="1">
    <source>
        <dbReference type="SAM" id="MobiDB-lite"/>
    </source>
</evidence>
<evidence type="ECO:0008006" key="5">
    <source>
        <dbReference type="Google" id="ProtNLM"/>
    </source>
</evidence>
<dbReference type="AlphaFoldDB" id="A0A7G1KVU0"/>
<feature type="compositionally biased region" description="Basic and acidic residues" evidence="1">
    <location>
        <begin position="98"/>
        <end position="108"/>
    </location>
</feature>
<feature type="region of interest" description="Disordered" evidence="1">
    <location>
        <begin position="294"/>
        <end position="333"/>
    </location>
</feature>
<feature type="compositionally biased region" description="Low complexity" evidence="1">
    <location>
        <begin position="44"/>
        <end position="97"/>
    </location>
</feature>
<keyword evidence="2" id="KW-0472">Membrane</keyword>
<evidence type="ECO:0000313" key="4">
    <source>
        <dbReference type="Proteomes" id="UP000516173"/>
    </source>
</evidence>
<name>A0A7G1KVU0_9NOCA</name>
<dbReference type="EMBL" id="AP023396">
    <property type="protein sequence ID" value="BCK59348.1"/>
    <property type="molecule type" value="Genomic_DNA"/>
</dbReference>
<dbReference type="KEGG" id="nwl:NWFMUON74_71200"/>
<feature type="compositionally biased region" description="Low complexity" evidence="1">
    <location>
        <begin position="125"/>
        <end position="135"/>
    </location>
</feature>
<keyword evidence="2" id="KW-1133">Transmembrane helix</keyword>
<dbReference type="GeneID" id="80351489"/>
<evidence type="ECO:0000313" key="3">
    <source>
        <dbReference type="EMBL" id="BCK59348.1"/>
    </source>
</evidence>
<keyword evidence="2" id="KW-0812">Transmembrane</keyword>
<organism evidence="3 4">
    <name type="scientific">Nocardia wallacei</name>
    <dbReference type="NCBI Taxonomy" id="480035"/>
    <lineage>
        <taxon>Bacteria</taxon>
        <taxon>Bacillati</taxon>
        <taxon>Actinomycetota</taxon>
        <taxon>Actinomycetes</taxon>
        <taxon>Mycobacteriales</taxon>
        <taxon>Nocardiaceae</taxon>
        <taxon>Nocardia</taxon>
    </lineage>
</organism>
<accession>A0A7G1KVU0</accession>
<proteinExistence type="predicted"/>
<reference evidence="3 4" key="1">
    <citation type="submission" date="2020-08" db="EMBL/GenBank/DDBJ databases">
        <title>Genome Sequencing of Nocardia wallacei strain FMUON74 and assembly.</title>
        <authorList>
            <person name="Toyokawa M."/>
            <person name="Uesaka K."/>
        </authorList>
    </citation>
    <scope>NUCLEOTIDE SEQUENCE [LARGE SCALE GENOMIC DNA]</scope>
    <source>
        <strain evidence="3 4">FMUON74</strain>
    </source>
</reference>
<evidence type="ECO:0000256" key="2">
    <source>
        <dbReference type="SAM" id="Phobius"/>
    </source>
</evidence>
<protein>
    <recommendedName>
        <fullName evidence="5">Mce-associated membrane protein</fullName>
    </recommendedName>
</protein>
<feature type="transmembrane region" description="Helical" evidence="2">
    <location>
        <begin position="144"/>
        <end position="169"/>
    </location>
</feature>
<feature type="compositionally biased region" description="Acidic residues" evidence="1">
    <location>
        <begin position="28"/>
        <end position="38"/>
    </location>
</feature>
<gene>
    <name evidence="3" type="ORF">NWFMUON74_71200</name>
</gene>
<keyword evidence="4" id="KW-1185">Reference proteome</keyword>
<dbReference type="RefSeq" id="WP_187685949.1">
    <property type="nucleotide sequence ID" value="NZ_AP023396.1"/>
</dbReference>
<sequence length="333" mass="33242">MSDEDAAKDDTNTDAEATADAARPQDSTDADVTAEFDSDAGAKTEGTAGASESTEGTAGASESTEGTAGTSASAADKAGTSASAADKAGTSASAADKAASKPAEDKAAASKSAAADEPTVKLSQPRAAGATAAAPSGGGGRPSWLPIVAAFAAGVLLVAAITAVVVFALQASDRGAQLDARDESTAAACDFGRQVGTYDAKNFDDYVKRVKDRSTGDWATQFEAASSALKDITTQAQARSGIDEIHCAWESGDEDKATVIMLITQNQSKAASPQPQHITIGVVATMEKKGDKWLASSFQSPMMNDMGPVPTPGGDQPAPGTGGQPAPAPQPGG</sequence>
<dbReference type="Proteomes" id="UP000516173">
    <property type="component" value="Chromosome"/>
</dbReference>
<feature type="region of interest" description="Disordered" evidence="1">
    <location>
        <begin position="1"/>
        <end position="139"/>
    </location>
</feature>